<evidence type="ECO:0000313" key="3">
    <source>
        <dbReference type="EMBL" id="MEQ2224884.1"/>
    </source>
</evidence>
<evidence type="ECO:0000256" key="1">
    <source>
        <dbReference type="SAM" id="MobiDB-lite"/>
    </source>
</evidence>
<accession>A0ABV0SWH7</accession>
<dbReference type="PANTHER" id="PTHR22951">
    <property type="entry name" value="CLATHRIN ASSEMBLY PROTEIN"/>
    <property type="match status" value="1"/>
</dbReference>
<dbReference type="Pfam" id="PF07651">
    <property type="entry name" value="ANTH"/>
    <property type="match status" value="1"/>
</dbReference>
<dbReference type="InterPro" id="IPR011417">
    <property type="entry name" value="ANTH_dom"/>
</dbReference>
<feature type="compositionally biased region" description="Low complexity" evidence="1">
    <location>
        <begin position="190"/>
        <end position="205"/>
    </location>
</feature>
<gene>
    <name evidence="3" type="ORF">ILYODFUR_011956</name>
</gene>
<dbReference type="PANTHER" id="PTHR22951:SF28">
    <property type="entry name" value="CLATHRIN COAT ASSEMBLY PROTEIN AP180 ISOFORM X1"/>
    <property type="match status" value="1"/>
</dbReference>
<dbReference type="InterPro" id="IPR014712">
    <property type="entry name" value="ANTH_dom_sf"/>
</dbReference>
<name>A0ABV0SWH7_9TELE</name>
<sequence length="363" mass="37055">MTTEKLLKGMPVLQTQIDTLLEFDVHPKELNNGIINAAFLLLFKDLVKLFASYNDGIINLLEKFFKMKKSDCKEALEIYKRFLTRVTKIGEFMKLAETVGVDKNDIPDINYAPSSILESLETHMNGLEDVKGGKKGEGSPTKGSPTNNVSPTSTPAKSSNAVPTLQPPPGDGAAAAAPEPAEDSLLDLDPLASTGPPAPSATPTSWGDLLGSDAFATPAPSTESTAAAAEGGAAASSTPATNSGAESTGGDAPVAAAPAAAAAAAPGSELMSGDIMKPTVTPQAGDVDTSMANMASNLTMGTAAAPQAGAPVAAAPMMPMARPSFPTAGVTPGAPMSPGMAQSPRKPPPPRNALDDLNIKDFM</sequence>
<feature type="compositionally biased region" description="Basic and acidic residues" evidence="1">
    <location>
        <begin position="353"/>
        <end position="363"/>
    </location>
</feature>
<reference evidence="3 4" key="1">
    <citation type="submission" date="2021-06" db="EMBL/GenBank/DDBJ databases">
        <authorList>
            <person name="Palmer J.M."/>
        </authorList>
    </citation>
    <scope>NUCLEOTIDE SEQUENCE [LARGE SCALE GENOMIC DNA]</scope>
    <source>
        <strain evidence="4">if_2019</strain>
        <tissue evidence="3">Muscle</tissue>
    </source>
</reference>
<comment type="caution">
    <text evidence="3">The sequence shown here is derived from an EMBL/GenBank/DDBJ whole genome shotgun (WGS) entry which is preliminary data.</text>
</comment>
<dbReference type="EMBL" id="JAHRIQ010012505">
    <property type="protein sequence ID" value="MEQ2224884.1"/>
    <property type="molecule type" value="Genomic_DNA"/>
</dbReference>
<keyword evidence="4" id="KW-1185">Reference proteome</keyword>
<dbReference type="Proteomes" id="UP001482620">
    <property type="component" value="Unassembled WGS sequence"/>
</dbReference>
<evidence type="ECO:0000313" key="4">
    <source>
        <dbReference type="Proteomes" id="UP001482620"/>
    </source>
</evidence>
<feature type="compositionally biased region" description="Basic and acidic residues" evidence="1">
    <location>
        <begin position="127"/>
        <end position="137"/>
    </location>
</feature>
<dbReference type="InterPro" id="IPR045192">
    <property type="entry name" value="AP180-like"/>
</dbReference>
<feature type="region of interest" description="Disordered" evidence="1">
    <location>
        <begin position="324"/>
        <end position="363"/>
    </location>
</feature>
<proteinExistence type="predicted"/>
<protein>
    <recommendedName>
        <fullName evidence="2">AP180 N-terminal homology (ANTH) domain-containing protein</fullName>
    </recommendedName>
</protein>
<dbReference type="SUPFAM" id="SSF89009">
    <property type="entry name" value="GAT-like domain"/>
    <property type="match status" value="1"/>
</dbReference>
<feature type="region of interest" description="Disordered" evidence="1">
    <location>
        <begin position="127"/>
        <end position="252"/>
    </location>
</feature>
<feature type="compositionally biased region" description="Low complexity" evidence="1">
    <location>
        <begin position="216"/>
        <end position="245"/>
    </location>
</feature>
<feature type="domain" description="AP180 N-terminal homology (ANTH)" evidence="2">
    <location>
        <begin position="1"/>
        <end position="125"/>
    </location>
</feature>
<organism evidence="3 4">
    <name type="scientific">Ilyodon furcidens</name>
    <name type="common">goldbreast splitfin</name>
    <dbReference type="NCBI Taxonomy" id="33524"/>
    <lineage>
        <taxon>Eukaryota</taxon>
        <taxon>Metazoa</taxon>
        <taxon>Chordata</taxon>
        <taxon>Craniata</taxon>
        <taxon>Vertebrata</taxon>
        <taxon>Euteleostomi</taxon>
        <taxon>Actinopterygii</taxon>
        <taxon>Neopterygii</taxon>
        <taxon>Teleostei</taxon>
        <taxon>Neoteleostei</taxon>
        <taxon>Acanthomorphata</taxon>
        <taxon>Ovalentaria</taxon>
        <taxon>Atherinomorphae</taxon>
        <taxon>Cyprinodontiformes</taxon>
        <taxon>Goodeidae</taxon>
        <taxon>Ilyodon</taxon>
    </lineage>
</organism>
<dbReference type="Gene3D" id="1.20.58.150">
    <property type="entry name" value="ANTH domain"/>
    <property type="match status" value="1"/>
</dbReference>
<feature type="compositionally biased region" description="Polar residues" evidence="1">
    <location>
        <begin position="141"/>
        <end position="163"/>
    </location>
</feature>
<evidence type="ECO:0000259" key="2">
    <source>
        <dbReference type="Pfam" id="PF07651"/>
    </source>
</evidence>